<dbReference type="PRINTS" id="PR00799">
    <property type="entry name" value="TRANSAMINASE"/>
</dbReference>
<dbReference type="PANTHER" id="PTHR11879:SF55">
    <property type="entry name" value="GLUTAMATE OXALOACETATE TRANSAMINASE 1, ISOFORM B"/>
    <property type="match status" value="1"/>
</dbReference>
<dbReference type="EMBL" id="GL379794">
    <property type="protein sequence ID" value="EGT58080.1"/>
    <property type="molecule type" value="Genomic_DNA"/>
</dbReference>
<comment type="similarity">
    <text evidence="2">Belongs to the class-I pyridoxal-phosphate-dependent aminotransferase family.</text>
</comment>
<comment type="subunit">
    <text evidence="3">Homodimer.</text>
</comment>
<reference evidence="10" key="1">
    <citation type="submission" date="2011-07" db="EMBL/GenBank/DDBJ databases">
        <authorList>
            <consortium name="Caenorhabditis brenneri Sequencing and Analysis Consortium"/>
            <person name="Wilson R.K."/>
        </authorList>
    </citation>
    <scope>NUCLEOTIDE SEQUENCE [LARGE SCALE GENOMIC DNA]</scope>
    <source>
        <strain evidence="10">PB2801</strain>
    </source>
</reference>
<evidence type="ECO:0000259" key="8">
    <source>
        <dbReference type="Pfam" id="PF00155"/>
    </source>
</evidence>
<evidence type="ECO:0000256" key="7">
    <source>
        <dbReference type="ARBA" id="ARBA00022898"/>
    </source>
</evidence>
<dbReference type="InterPro" id="IPR015421">
    <property type="entry name" value="PyrdxlP-dep_Trfase_major"/>
</dbReference>
<dbReference type="AlphaFoldDB" id="G0MHF3"/>
<dbReference type="InterPro" id="IPR015424">
    <property type="entry name" value="PyrdxlP-dep_Trfase"/>
</dbReference>
<dbReference type="FunFam" id="3.40.640.10:FF:000066">
    <property type="entry name" value="Aspartate aminotransferase"/>
    <property type="match status" value="1"/>
</dbReference>
<dbReference type="Gene3D" id="3.40.640.10">
    <property type="entry name" value="Type I PLP-dependent aspartate aminotransferase-like (Major domain)"/>
    <property type="match status" value="1"/>
</dbReference>
<evidence type="ECO:0000256" key="6">
    <source>
        <dbReference type="ARBA" id="ARBA00022679"/>
    </source>
</evidence>
<gene>
    <name evidence="9" type="ORF">CAEBREN_12241</name>
</gene>
<dbReference type="eggNOG" id="KOG1412">
    <property type="taxonomic scope" value="Eukaryota"/>
</dbReference>
<protein>
    <recommendedName>
        <fullName evidence="4">aspartate transaminase</fullName>
        <ecNumber evidence="4">2.6.1.1</ecNumber>
    </recommendedName>
</protein>
<dbReference type="GO" id="GO:0006532">
    <property type="term" value="P:aspartate biosynthetic process"/>
    <property type="evidence" value="ECO:0007669"/>
    <property type="project" value="TreeGrafter"/>
</dbReference>
<dbReference type="InterPro" id="IPR000796">
    <property type="entry name" value="Asp_trans"/>
</dbReference>
<feature type="domain" description="Aminotransferase class I/classII large" evidence="8">
    <location>
        <begin position="42"/>
        <end position="388"/>
    </location>
</feature>
<organism evidence="10">
    <name type="scientific">Caenorhabditis brenneri</name>
    <name type="common">Nematode worm</name>
    <dbReference type="NCBI Taxonomy" id="135651"/>
    <lineage>
        <taxon>Eukaryota</taxon>
        <taxon>Metazoa</taxon>
        <taxon>Ecdysozoa</taxon>
        <taxon>Nematoda</taxon>
        <taxon>Chromadorea</taxon>
        <taxon>Rhabditida</taxon>
        <taxon>Rhabditina</taxon>
        <taxon>Rhabditomorpha</taxon>
        <taxon>Rhabditoidea</taxon>
        <taxon>Rhabditidae</taxon>
        <taxon>Peloderinae</taxon>
        <taxon>Caenorhabditis</taxon>
    </lineage>
</organism>
<dbReference type="HOGENOM" id="CLU_032440_1_2_1"/>
<dbReference type="STRING" id="135651.G0MHF3"/>
<dbReference type="InterPro" id="IPR015422">
    <property type="entry name" value="PyrdxlP-dep_Trfase_small"/>
</dbReference>
<sequence length="399" mass="45143">MSFFDPVLLLPCHSEIHNRKTTATLDLSGKMFCSTDDKPVMFEVVKRVKQEYAQSPYNNHEYLPILGHEGFRQAATELALGEDSPAILAGKAFGIQTLSGTGALRSGAEFLVHVCKLNTVYLYDSDWRNHTSIFANAGFTCIKKYSFSINKSQDWCIDIDSFLEDLNRATEKSVVVFHVHNPAGMDPTQIQWKLICDVIKKKRLFAFFDFAYQGLVSGDPDTDAQTIRHFVSEGLELFVAQSFAMNFGLYSERVGNLTVVMNNADNIRSFQSQMTLTNVSKFSNPPSMGACVIHKILTTPQLRNEWLLEVQKAHLCITKRRINLFLVVQKLKTPISSQHIWQQDGLFSCLSLTDSQRNHLRKHHNVEIHPSGNFSFAGLHQSNLEVFALALDESVRRTF</sequence>
<evidence type="ECO:0000256" key="3">
    <source>
        <dbReference type="ARBA" id="ARBA00011738"/>
    </source>
</evidence>
<comment type="cofactor">
    <cofactor evidence="1">
        <name>pyridoxal 5'-phosphate</name>
        <dbReference type="ChEBI" id="CHEBI:597326"/>
    </cofactor>
</comment>
<dbReference type="GO" id="GO:0030170">
    <property type="term" value="F:pyridoxal phosphate binding"/>
    <property type="evidence" value="ECO:0007669"/>
    <property type="project" value="InterPro"/>
</dbReference>
<dbReference type="OrthoDB" id="6752799at2759"/>
<dbReference type="InParanoid" id="G0MHF3"/>
<keyword evidence="7" id="KW-0663">Pyridoxal phosphate</keyword>
<dbReference type="EC" id="2.6.1.1" evidence="4"/>
<dbReference type="GO" id="GO:0004069">
    <property type="term" value="F:L-aspartate:2-oxoglutarate aminotransferase activity"/>
    <property type="evidence" value="ECO:0007669"/>
    <property type="project" value="UniProtKB-EC"/>
</dbReference>
<dbReference type="Pfam" id="PF00155">
    <property type="entry name" value="Aminotran_1_2"/>
    <property type="match status" value="1"/>
</dbReference>
<evidence type="ECO:0000256" key="4">
    <source>
        <dbReference type="ARBA" id="ARBA00012753"/>
    </source>
</evidence>
<dbReference type="PANTHER" id="PTHR11879">
    <property type="entry name" value="ASPARTATE AMINOTRANSFERASE"/>
    <property type="match status" value="1"/>
</dbReference>
<name>G0MHF3_CAEBE</name>
<evidence type="ECO:0000256" key="5">
    <source>
        <dbReference type="ARBA" id="ARBA00022576"/>
    </source>
</evidence>
<dbReference type="Gene3D" id="3.90.1150.10">
    <property type="entry name" value="Aspartate Aminotransferase, domain 1"/>
    <property type="match status" value="1"/>
</dbReference>
<evidence type="ECO:0000313" key="10">
    <source>
        <dbReference type="Proteomes" id="UP000008068"/>
    </source>
</evidence>
<dbReference type="Proteomes" id="UP000008068">
    <property type="component" value="Unassembled WGS sequence"/>
</dbReference>
<accession>G0MHF3</accession>
<dbReference type="OMA" id="CPRTVWI"/>
<keyword evidence="5" id="KW-0032">Aminotransferase</keyword>
<evidence type="ECO:0000313" key="9">
    <source>
        <dbReference type="EMBL" id="EGT58080.1"/>
    </source>
</evidence>
<keyword evidence="6" id="KW-0808">Transferase</keyword>
<keyword evidence="10" id="KW-1185">Reference proteome</keyword>
<dbReference type="InterPro" id="IPR004839">
    <property type="entry name" value="Aminotransferase_I/II_large"/>
</dbReference>
<evidence type="ECO:0000256" key="1">
    <source>
        <dbReference type="ARBA" id="ARBA00001933"/>
    </source>
</evidence>
<dbReference type="GO" id="GO:0005829">
    <property type="term" value="C:cytosol"/>
    <property type="evidence" value="ECO:0007669"/>
    <property type="project" value="TreeGrafter"/>
</dbReference>
<proteinExistence type="inferred from homology"/>
<dbReference type="SUPFAM" id="SSF53383">
    <property type="entry name" value="PLP-dependent transferases"/>
    <property type="match status" value="1"/>
</dbReference>
<evidence type="ECO:0000256" key="2">
    <source>
        <dbReference type="ARBA" id="ARBA00007441"/>
    </source>
</evidence>